<dbReference type="Pfam" id="PF00111">
    <property type="entry name" value="Fer2"/>
    <property type="match status" value="1"/>
</dbReference>
<name>A0A1C5ATE2_9ACTN</name>
<dbReference type="RefSeq" id="WP_256095875.1">
    <property type="nucleotide sequence ID" value="NZ_FMCT01000019.1"/>
</dbReference>
<dbReference type="InterPro" id="IPR001041">
    <property type="entry name" value="2Fe-2S_ferredoxin-type"/>
</dbReference>
<evidence type="ECO:0000313" key="3">
    <source>
        <dbReference type="Proteomes" id="UP000183585"/>
    </source>
</evidence>
<dbReference type="GO" id="GO:0051537">
    <property type="term" value="F:2 iron, 2 sulfur cluster binding"/>
    <property type="evidence" value="ECO:0007669"/>
    <property type="project" value="InterPro"/>
</dbReference>
<dbReference type="Gene3D" id="3.10.20.30">
    <property type="match status" value="1"/>
</dbReference>
<dbReference type="PROSITE" id="PS00197">
    <property type="entry name" value="2FE2S_FER_1"/>
    <property type="match status" value="1"/>
</dbReference>
<sequence length="100" mass="10373">MTAPPDPAGGADTAIEVELALSGRTVTVPPGTSILSAVEEAGVQVLSSCREGTCGTCETPVLDGVPEHRDSLLTERERAAGDTMLICVSRARTPRLVLEL</sequence>
<dbReference type="EMBL" id="FMCT01000019">
    <property type="protein sequence ID" value="SCF48479.1"/>
    <property type="molecule type" value="Genomic_DNA"/>
</dbReference>
<reference evidence="3" key="1">
    <citation type="submission" date="2016-06" db="EMBL/GenBank/DDBJ databases">
        <authorList>
            <person name="Varghese N."/>
            <person name="Submissions Spin"/>
        </authorList>
    </citation>
    <scope>NUCLEOTIDE SEQUENCE [LARGE SCALE GENOMIC DNA]</scope>
    <source>
        <strain evidence="3">DSM 43168</strain>
    </source>
</reference>
<dbReference type="SUPFAM" id="SSF54292">
    <property type="entry name" value="2Fe-2S ferredoxin-like"/>
    <property type="match status" value="1"/>
</dbReference>
<evidence type="ECO:0000313" key="2">
    <source>
        <dbReference type="EMBL" id="SCF48479.1"/>
    </source>
</evidence>
<keyword evidence="3" id="KW-1185">Reference proteome</keyword>
<dbReference type="InterPro" id="IPR012675">
    <property type="entry name" value="Beta-grasp_dom_sf"/>
</dbReference>
<dbReference type="InterPro" id="IPR036010">
    <property type="entry name" value="2Fe-2S_ferredoxin-like_sf"/>
</dbReference>
<accession>A0A1C5ATE2</accession>
<proteinExistence type="predicted"/>
<dbReference type="InterPro" id="IPR006058">
    <property type="entry name" value="2Fe2S_fd_BS"/>
</dbReference>
<gene>
    <name evidence="2" type="ORF">GA0070563_1198</name>
</gene>
<evidence type="ECO:0000259" key="1">
    <source>
        <dbReference type="PROSITE" id="PS51085"/>
    </source>
</evidence>
<dbReference type="PROSITE" id="PS51085">
    <property type="entry name" value="2FE2S_FER_2"/>
    <property type="match status" value="1"/>
</dbReference>
<dbReference type="AlphaFoldDB" id="A0A1C5ATE2"/>
<protein>
    <submittedName>
        <fullName evidence="2">Ferredoxin</fullName>
    </submittedName>
</protein>
<dbReference type="CDD" id="cd00207">
    <property type="entry name" value="fer2"/>
    <property type="match status" value="1"/>
</dbReference>
<dbReference type="Proteomes" id="UP000183585">
    <property type="component" value="Unassembled WGS sequence"/>
</dbReference>
<feature type="domain" description="2Fe-2S ferredoxin-type" evidence="1">
    <location>
        <begin position="15"/>
        <end position="100"/>
    </location>
</feature>
<organism evidence="2 3">
    <name type="scientific">Micromonospora carbonacea</name>
    <dbReference type="NCBI Taxonomy" id="47853"/>
    <lineage>
        <taxon>Bacteria</taxon>
        <taxon>Bacillati</taxon>
        <taxon>Actinomycetota</taxon>
        <taxon>Actinomycetes</taxon>
        <taxon>Micromonosporales</taxon>
        <taxon>Micromonosporaceae</taxon>
        <taxon>Micromonospora</taxon>
    </lineage>
</organism>